<protein>
    <recommendedName>
        <fullName evidence="3">Ig-like domain-containing protein</fullName>
    </recommendedName>
</protein>
<dbReference type="InterPro" id="IPR036179">
    <property type="entry name" value="Ig-like_dom_sf"/>
</dbReference>
<dbReference type="OMA" id="GTTRWYK"/>
<dbReference type="Gene3D" id="2.60.40.10">
    <property type="entry name" value="Immunoglobulins"/>
    <property type="match status" value="1"/>
</dbReference>
<keyword evidence="2" id="KW-0732">Signal</keyword>
<evidence type="ECO:0000313" key="5">
    <source>
        <dbReference type="Proteomes" id="UP000261620"/>
    </source>
</evidence>
<dbReference type="PANTHER" id="PTHR15193:SF1">
    <property type="entry name" value="CD83 ANTIGEN"/>
    <property type="match status" value="1"/>
</dbReference>
<dbReference type="PANTHER" id="PTHR15193">
    <property type="entry name" value="CD83 ANTIGEN"/>
    <property type="match status" value="1"/>
</dbReference>
<dbReference type="AlphaFoldDB" id="A0A3Q3VRS9"/>
<reference evidence="4" key="2">
    <citation type="submission" date="2025-09" db="UniProtKB">
        <authorList>
            <consortium name="Ensembl"/>
        </authorList>
    </citation>
    <scope>IDENTIFICATION</scope>
</reference>
<feature type="chain" id="PRO_5018675599" description="Ig-like domain-containing protein" evidence="2">
    <location>
        <begin position="18"/>
        <end position="212"/>
    </location>
</feature>
<keyword evidence="1" id="KW-0472">Membrane</keyword>
<dbReference type="PROSITE" id="PS50835">
    <property type="entry name" value="IG_LIKE"/>
    <property type="match status" value="1"/>
</dbReference>
<feature type="transmembrane region" description="Helical" evidence="1">
    <location>
        <begin position="143"/>
        <end position="166"/>
    </location>
</feature>
<proteinExistence type="predicted"/>
<dbReference type="InterPro" id="IPR007110">
    <property type="entry name" value="Ig-like_dom"/>
</dbReference>
<dbReference type="InterPro" id="IPR013783">
    <property type="entry name" value="Ig-like_fold"/>
</dbReference>
<keyword evidence="5" id="KW-1185">Reference proteome</keyword>
<evidence type="ECO:0000256" key="2">
    <source>
        <dbReference type="SAM" id="SignalP"/>
    </source>
</evidence>
<accession>A0A3Q3VRS9</accession>
<organism evidence="4 5">
    <name type="scientific">Mola mola</name>
    <name type="common">Ocean sunfish</name>
    <name type="synonym">Tetraodon mola</name>
    <dbReference type="NCBI Taxonomy" id="94237"/>
    <lineage>
        <taxon>Eukaryota</taxon>
        <taxon>Metazoa</taxon>
        <taxon>Chordata</taxon>
        <taxon>Craniata</taxon>
        <taxon>Vertebrata</taxon>
        <taxon>Euteleostomi</taxon>
        <taxon>Actinopterygii</taxon>
        <taxon>Neopterygii</taxon>
        <taxon>Teleostei</taxon>
        <taxon>Neoteleostei</taxon>
        <taxon>Acanthomorphata</taxon>
        <taxon>Eupercaria</taxon>
        <taxon>Tetraodontiformes</taxon>
        <taxon>Molidae</taxon>
        <taxon>Mola</taxon>
    </lineage>
</organism>
<evidence type="ECO:0000259" key="3">
    <source>
        <dbReference type="PROSITE" id="PS50835"/>
    </source>
</evidence>
<evidence type="ECO:0000256" key="1">
    <source>
        <dbReference type="SAM" id="Phobius"/>
    </source>
</evidence>
<name>A0A3Q3VRS9_MOLML</name>
<dbReference type="Proteomes" id="UP000261620">
    <property type="component" value="Unplaced"/>
</dbReference>
<keyword evidence="1" id="KW-1133">Transmembrane helix</keyword>
<feature type="domain" description="Ig-like" evidence="3">
    <location>
        <begin position="39"/>
        <end position="127"/>
    </location>
</feature>
<evidence type="ECO:0000313" key="4">
    <source>
        <dbReference type="Ensembl" id="ENSMMOP00000003843.1"/>
    </source>
</evidence>
<keyword evidence="1" id="KW-0812">Transmembrane</keyword>
<sequence length="212" mass="23681">FVFFYISLTCFFSLMMATFTCIDISLELSQTAAKSDCPLQCVAHFKPDVQYIAVRWYKVIVDPSTRLRGLSYQYLVNGTMQLPPQLLVGETHGILLRNVTCSDSGLYTCHLAAPVGEQNQEEQVLLTLSGCPESHAENMTDTAMAVIATAVLMLSLFVFAVSYVCLRNTLRDRLKIPTKEISLDAPLKPLDKKDLMSIYTMGPKPKVKHFCV</sequence>
<dbReference type="Ensembl" id="ENSMMOT00000003913.1">
    <property type="protein sequence ID" value="ENSMMOP00000003843.1"/>
    <property type="gene ID" value="ENSMMOG00000003078.1"/>
</dbReference>
<dbReference type="STRING" id="94237.ENSMMOP00000003843"/>
<feature type="signal peptide" evidence="2">
    <location>
        <begin position="1"/>
        <end position="17"/>
    </location>
</feature>
<dbReference type="SUPFAM" id="SSF48726">
    <property type="entry name" value="Immunoglobulin"/>
    <property type="match status" value="1"/>
</dbReference>
<reference evidence="4" key="1">
    <citation type="submission" date="2025-08" db="UniProtKB">
        <authorList>
            <consortium name="Ensembl"/>
        </authorList>
    </citation>
    <scope>IDENTIFICATION</scope>
</reference>
<dbReference type="CDD" id="cd00096">
    <property type="entry name" value="Ig"/>
    <property type="match status" value="1"/>
</dbReference>